<keyword evidence="1" id="KW-0812">Transmembrane</keyword>
<keyword evidence="3" id="KW-1185">Reference proteome</keyword>
<feature type="transmembrane region" description="Helical" evidence="1">
    <location>
        <begin position="52"/>
        <end position="80"/>
    </location>
</feature>
<sequence>MVPGLGPGWLAALLLALSLLCFWPGAVTYDGVEQYRQALTGRYDDWHPPIMARLWAILSLLGPGAGPMLCLQMIAYWLGLGALARALGGRRAFSVLAVGAFPPFLGWEAVVIKDAQMAGALMLAVGLIGHYRLREKPVSRWALIIASLCIAYATLVRANAAFSTIPLAVILFAPPTLSKTLRTMLIPLGIATALLASQVASHALFGARDSGVQRSEAIYDLAAIAVRSGDPDIVGLLPQDLATLVRVQCVKPLFWDRLFGRPDCARAVAAFRRESPHSLYLTLAGAALTHPGAYLAHRLAHLNATERWLVGRDWPLAAPPAHSEPNELGLADPVSPIARWCQGFAAWLVETPLTWPVIWCLVGLRGLFLTSSRAASPRRSLATALLVSALVQEASFAVLSISSDLRYHLWPMLAIALAGLILWKGQKPNRREWFFLVALGLVIAAGLVARTILPPSPEDYGALIA</sequence>
<feature type="transmembrane region" description="Helical" evidence="1">
    <location>
        <begin position="184"/>
        <end position="205"/>
    </location>
</feature>
<dbReference type="EMBL" id="JAHGAW010000005">
    <property type="protein sequence ID" value="MBT2187125.1"/>
    <property type="molecule type" value="Genomic_DNA"/>
</dbReference>
<organism evidence="2 3">
    <name type="scientific">Sphingobium nicotianae</name>
    <dbReference type="NCBI Taxonomy" id="2782607"/>
    <lineage>
        <taxon>Bacteria</taxon>
        <taxon>Pseudomonadati</taxon>
        <taxon>Pseudomonadota</taxon>
        <taxon>Alphaproteobacteria</taxon>
        <taxon>Sphingomonadales</taxon>
        <taxon>Sphingomonadaceae</taxon>
        <taxon>Sphingobium</taxon>
    </lineage>
</organism>
<feature type="transmembrane region" description="Helical" evidence="1">
    <location>
        <begin position="435"/>
        <end position="453"/>
    </location>
</feature>
<proteinExistence type="predicted"/>
<feature type="transmembrane region" description="Helical" evidence="1">
    <location>
        <begin position="92"/>
        <end position="110"/>
    </location>
</feature>
<gene>
    <name evidence="2" type="ORF">KK488_09235</name>
</gene>
<name>A0A9X1IRD2_9SPHN</name>
<comment type="caution">
    <text evidence="2">The sequence shown here is derived from an EMBL/GenBank/DDBJ whole genome shotgun (WGS) entry which is preliminary data.</text>
</comment>
<evidence type="ECO:0000313" key="2">
    <source>
        <dbReference type="EMBL" id="MBT2187125.1"/>
    </source>
</evidence>
<evidence type="ECO:0000256" key="1">
    <source>
        <dbReference type="SAM" id="Phobius"/>
    </source>
</evidence>
<feature type="transmembrane region" description="Helical" evidence="1">
    <location>
        <begin position="145"/>
        <end position="172"/>
    </location>
</feature>
<evidence type="ECO:0000313" key="3">
    <source>
        <dbReference type="Proteomes" id="UP001138757"/>
    </source>
</evidence>
<keyword evidence="1" id="KW-1133">Transmembrane helix</keyword>
<feature type="transmembrane region" description="Helical" evidence="1">
    <location>
        <begin position="381"/>
        <end position="401"/>
    </location>
</feature>
<dbReference type="AlphaFoldDB" id="A0A9X1IRD2"/>
<protein>
    <submittedName>
        <fullName evidence="2">Uncharacterized protein</fullName>
    </submittedName>
</protein>
<accession>A0A9X1IRD2</accession>
<dbReference type="Proteomes" id="UP001138757">
    <property type="component" value="Unassembled WGS sequence"/>
</dbReference>
<feature type="transmembrane region" description="Helical" evidence="1">
    <location>
        <begin position="407"/>
        <end position="423"/>
    </location>
</feature>
<keyword evidence="1" id="KW-0472">Membrane</keyword>
<reference evidence="2" key="1">
    <citation type="submission" date="2021-05" db="EMBL/GenBank/DDBJ databases">
        <title>Genome of Sphingobium sp. strain.</title>
        <authorList>
            <person name="Fan R."/>
        </authorList>
    </citation>
    <scope>NUCLEOTIDE SEQUENCE</scope>
    <source>
        <strain evidence="2">H33</strain>
    </source>
</reference>